<keyword evidence="2" id="KW-1185">Reference proteome</keyword>
<gene>
    <name evidence="1" type="ORF">U9M48_041617</name>
</gene>
<sequence>MPTLTNLSTSSTPGLPAQNVLMSVMLEIADMGVTSSPSVTMYVTTPLTYPPLSSSAAAEPQPAAAGAAADGSTKVTLLGRRILAFAARRLQRPGLEQGGLVGGGEEVVGVDAVHAPVQPPQAALPGEMSFTTVLMGRVSRLKRKSTNSLLASANSTFFALLSTRSFSEMLVDAIAEWFWGWSEQEVIVIATSKQARGTTMSGGLLI</sequence>
<accession>A0AAQ3UPM1</accession>
<dbReference type="Proteomes" id="UP001341281">
    <property type="component" value="Chromosome 10"/>
</dbReference>
<dbReference type="EMBL" id="CP144754">
    <property type="protein sequence ID" value="WVZ95911.1"/>
    <property type="molecule type" value="Genomic_DNA"/>
</dbReference>
<evidence type="ECO:0000313" key="1">
    <source>
        <dbReference type="EMBL" id="WVZ95911.1"/>
    </source>
</evidence>
<protein>
    <submittedName>
        <fullName evidence="1">Uncharacterized protein</fullName>
    </submittedName>
</protein>
<evidence type="ECO:0000313" key="2">
    <source>
        <dbReference type="Proteomes" id="UP001341281"/>
    </source>
</evidence>
<reference evidence="1 2" key="1">
    <citation type="submission" date="2024-02" db="EMBL/GenBank/DDBJ databases">
        <title>High-quality chromosome-scale genome assembly of Pensacola bahiagrass (Paspalum notatum Flugge var. saurae).</title>
        <authorList>
            <person name="Vega J.M."/>
            <person name="Podio M."/>
            <person name="Orjuela J."/>
            <person name="Siena L.A."/>
            <person name="Pessino S.C."/>
            <person name="Combes M.C."/>
            <person name="Mariac C."/>
            <person name="Albertini E."/>
            <person name="Pupilli F."/>
            <person name="Ortiz J.P.A."/>
            <person name="Leblanc O."/>
        </authorList>
    </citation>
    <scope>NUCLEOTIDE SEQUENCE [LARGE SCALE GENOMIC DNA]</scope>
    <source>
        <strain evidence="1">R1</strain>
        <tissue evidence="1">Leaf</tissue>
    </source>
</reference>
<name>A0AAQ3UPM1_PASNO</name>
<organism evidence="1 2">
    <name type="scientific">Paspalum notatum var. saurae</name>
    <dbReference type="NCBI Taxonomy" id="547442"/>
    <lineage>
        <taxon>Eukaryota</taxon>
        <taxon>Viridiplantae</taxon>
        <taxon>Streptophyta</taxon>
        <taxon>Embryophyta</taxon>
        <taxon>Tracheophyta</taxon>
        <taxon>Spermatophyta</taxon>
        <taxon>Magnoliopsida</taxon>
        <taxon>Liliopsida</taxon>
        <taxon>Poales</taxon>
        <taxon>Poaceae</taxon>
        <taxon>PACMAD clade</taxon>
        <taxon>Panicoideae</taxon>
        <taxon>Andropogonodae</taxon>
        <taxon>Paspaleae</taxon>
        <taxon>Paspalinae</taxon>
        <taxon>Paspalum</taxon>
    </lineage>
</organism>
<dbReference type="AlphaFoldDB" id="A0AAQ3UPM1"/>
<proteinExistence type="predicted"/>